<proteinExistence type="predicted"/>
<dbReference type="CDD" id="cd00093">
    <property type="entry name" value="HTH_XRE"/>
    <property type="match status" value="1"/>
</dbReference>
<protein>
    <submittedName>
        <fullName evidence="4">Helix-turn-helix domain-containing protein</fullName>
    </submittedName>
</protein>
<dbReference type="SMART" id="SM00320">
    <property type="entry name" value="WD40"/>
    <property type="match status" value="5"/>
</dbReference>
<keyword evidence="5" id="KW-1185">Reference proteome</keyword>
<dbReference type="InterPro" id="IPR001387">
    <property type="entry name" value="Cro/C1-type_HTH"/>
</dbReference>
<sequence length="1318" mass="143944">MAPGSWRHDCSTPLIRQANNASLGERILSPPPRPVAAAPDTDRPSCVACAHRHARRDARDQRTRVTRRCEPSWSSSEWSPIAVVGRRESPVDPEAGPVQRFASELRDLRQKADGLTYRAMAKRAGYSVTTLSQAAAGERLASLPVVLAFVQACDGDVSEWERRWQQVADELARERADDDGAAGPYLGLAPYDTHDSGRFFGRERLVEELHELLRRHRFAAVFGPSGSGKSSLLRAGLVPAARGETTPSGQSFGQSLILTPGEHPMRHADRFVPGEGGFDTLIVVDQFEEVFTLCRDQRERGQFIDLLLSARQPQSGMKVVIAVRADFYGRCAEHRELTAALREANLLVGPMYHEELREAIVRPAMAEGLTVERALTAAIVTDVADEPGALPLMSHALREVWRRRTGKMLTLGAYESVGRVHGAISHTAEELYAGLSPAQARIARRILLRLISPGEQAQDTRRPAARAELDPYGEADTALVIEQLAAARLLTLHQDTVELAHEALIESWPRLRGWVDEGRDRLRTHRQLTEAAQGWQAHGRDAGLLYRGSRLAVVDKLFVEPGDRDDLTPLERDFVHASAALARRTSLMRVAVSAVLVILLVASMVAAGVAVRQAGLADDRLREATARLAARRAATLRMSDPNLARRLSAAAWRIAQVPEAKSELIDSMALPLVDVVTAPYNAKDLVHGLSVDGTKLAVYTPGTAAEPGALRIFDLVTKKEIANASGQQVWKVVWSPDGRTVAVDDDTDTRFWAVDGARLTDLGVAVPQLAPTEFSPDGRFLIGVRDELNEVWSVADGTRVLHEPVSAISPDGRLALVIPVEADKLTATLPSSGDGTSSGRRVELWDFEQRKPLRASWLPDTATDGVFSPDGKHLAVSTSDGIWLFDVSSGKAVLRPLLPASGRVEFSPDGRFLVGTQAEGRVTLWRVDDGTLLMSSPIPSDVVAADARFSPDTRLLRVTGQYGTVNVLDISPYTHPEVLAPGGDKRLFSPDGRFLVTTNHRKGRPEVRLWDVAARIPVSGPLPVDDLPEEDSTETAYAPVFSPDGRTLALAHPASPVVTLWDVTNGRRVGAFRVRSQGAVGVMSLTFSPDGRTVAFVPLSPYPDDKEAMWDVELWDVRARRWIRTVADAGSGIMIFEPDGRRLFVDVSPEGRILVDTATGEIHRRSSDARAEGEILFIENMAAIGDVDGRVTFWDRELRRPLSPPQTAHTASINALVPYPRGELLATVAGEGEYGIQLWDWRGYQRIAAPITYHTQSVPAVAFNRTALLVSSADGALREITVDPGAATAVICRRDGGLSPAEWQAHIPELAYQKTCHR</sequence>
<dbReference type="InterPro" id="IPR001680">
    <property type="entry name" value="WD40_rpt"/>
</dbReference>
<dbReference type="InterPro" id="IPR027417">
    <property type="entry name" value="P-loop_NTPase"/>
</dbReference>
<dbReference type="EMBL" id="JBHMCE010000002">
    <property type="protein sequence ID" value="MFB9526147.1"/>
    <property type="molecule type" value="Genomic_DNA"/>
</dbReference>
<evidence type="ECO:0000259" key="3">
    <source>
        <dbReference type="PROSITE" id="PS50943"/>
    </source>
</evidence>
<dbReference type="Proteomes" id="UP001589646">
    <property type="component" value="Unassembled WGS sequence"/>
</dbReference>
<evidence type="ECO:0000256" key="1">
    <source>
        <dbReference type="PROSITE-ProRule" id="PRU00221"/>
    </source>
</evidence>
<reference evidence="4 5" key="1">
    <citation type="submission" date="2024-09" db="EMBL/GenBank/DDBJ databases">
        <authorList>
            <person name="Sun Q."/>
            <person name="Mori K."/>
        </authorList>
    </citation>
    <scope>NUCLEOTIDE SEQUENCE [LARGE SCALE GENOMIC DNA]</scope>
    <source>
        <strain evidence="4 5">JCM 3323</strain>
    </source>
</reference>
<dbReference type="Gene3D" id="3.40.50.300">
    <property type="entry name" value="P-loop containing nucleotide triphosphate hydrolases"/>
    <property type="match status" value="1"/>
</dbReference>
<dbReference type="SMART" id="SM00530">
    <property type="entry name" value="HTH_XRE"/>
    <property type="match status" value="1"/>
</dbReference>
<dbReference type="PROSITE" id="PS50082">
    <property type="entry name" value="WD_REPEATS_2"/>
    <property type="match status" value="1"/>
</dbReference>
<dbReference type="InterPro" id="IPR011047">
    <property type="entry name" value="Quinoprotein_ADH-like_sf"/>
</dbReference>
<accession>A0ABV5PSG7</accession>
<feature type="domain" description="HTH cro/C1-type" evidence="3">
    <location>
        <begin position="105"/>
        <end position="160"/>
    </location>
</feature>
<dbReference type="InterPro" id="IPR010982">
    <property type="entry name" value="Lambda_DNA-bd_dom_sf"/>
</dbReference>
<dbReference type="PROSITE" id="PS50943">
    <property type="entry name" value="HTH_CROC1"/>
    <property type="match status" value="1"/>
</dbReference>
<dbReference type="PANTHER" id="PTHR19879:SF9">
    <property type="entry name" value="TRANSCRIPTION INITIATION FACTOR TFIID SUBUNIT 5"/>
    <property type="match status" value="1"/>
</dbReference>
<comment type="caution">
    <text evidence="4">The sequence shown here is derived from an EMBL/GenBank/DDBJ whole genome shotgun (WGS) entry which is preliminary data.</text>
</comment>
<evidence type="ECO:0000313" key="4">
    <source>
        <dbReference type="EMBL" id="MFB9526147.1"/>
    </source>
</evidence>
<dbReference type="SUPFAM" id="SSF82171">
    <property type="entry name" value="DPP6 N-terminal domain-like"/>
    <property type="match status" value="2"/>
</dbReference>
<dbReference type="InterPro" id="IPR049052">
    <property type="entry name" value="nSTAND1"/>
</dbReference>
<feature type="repeat" description="WD" evidence="1">
    <location>
        <begin position="904"/>
        <end position="935"/>
    </location>
</feature>
<evidence type="ECO:0000313" key="5">
    <source>
        <dbReference type="Proteomes" id="UP001589646"/>
    </source>
</evidence>
<dbReference type="PANTHER" id="PTHR19879">
    <property type="entry name" value="TRANSCRIPTION INITIATION FACTOR TFIID"/>
    <property type="match status" value="1"/>
</dbReference>
<name>A0ABV5PSG7_9ACTN</name>
<dbReference type="Gene3D" id="1.10.260.40">
    <property type="entry name" value="lambda repressor-like DNA-binding domains"/>
    <property type="match status" value="1"/>
</dbReference>
<keyword evidence="1" id="KW-0853">WD repeat</keyword>
<dbReference type="SUPFAM" id="SSF52540">
    <property type="entry name" value="P-loop containing nucleoside triphosphate hydrolases"/>
    <property type="match status" value="1"/>
</dbReference>
<dbReference type="InterPro" id="IPR011659">
    <property type="entry name" value="WD40"/>
</dbReference>
<dbReference type="Pfam" id="PF07676">
    <property type="entry name" value="PD40"/>
    <property type="match status" value="1"/>
</dbReference>
<evidence type="ECO:0000256" key="2">
    <source>
        <dbReference type="SAM" id="MobiDB-lite"/>
    </source>
</evidence>
<organism evidence="4 5">
    <name type="scientific">Nonomuraea roseola</name>
    <dbReference type="NCBI Taxonomy" id="46179"/>
    <lineage>
        <taxon>Bacteria</taxon>
        <taxon>Bacillati</taxon>
        <taxon>Actinomycetota</taxon>
        <taxon>Actinomycetes</taxon>
        <taxon>Streptosporangiales</taxon>
        <taxon>Streptosporangiaceae</taxon>
        <taxon>Nonomuraea</taxon>
    </lineage>
</organism>
<dbReference type="SUPFAM" id="SSF50998">
    <property type="entry name" value="Quinoprotein alcohol dehydrogenase-like"/>
    <property type="match status" value="1"/>
</dbReference>
<dbReference type="Pfam" id="PF20703">
    <property type="entry name" value="nSTAND1"/>
    <property type="match status" value="1"/>
</dbReference>
<feature type="region of interest" description="Disordered" evidence="2">
    <location>
        <begin position="23"/>
        <end position="43"/>
    </location>
</feature>
<dbReference type="Pfam" id="PF13560">
    <property type="entry name" value="HTH_31"/>
    <property type="match status" value="1"/>
</dbReference>
<dbReference type="SUPFAM" id="SSF47413">
    <property type="entry name" value="lambda repressor-like DNA-binding domains"/>
    <property type="match status" value="1"/>
</dbReference>
<gene>
    <name evidence="4" type="ORF">ACFFRN_05925</name>
</gene>
<dbReference type="Gene3D" id="2.130.10.10">
    <property type="entry name" value="YVTN repeat-like/Quinoprotein amine dehydrogenase"/>
    <property type="match status" value="4"/>
</dbReference>
<dbReference type="RefSeq" id="WP_346122995.1">
    <property type="nucleotide sequence ID" value="NZ_BAAAXC010000014.1"/>
</dbReference>
<dbReference type="InterPro" id="IPR015943">
    <property type="entry name" value="WD40/YVTN_repeat-like_dom_sf"/>
</dbReference>